<sequence>MKTLIVYATKYGSTKEIVNWMKERIEFEVKDFNVKDAPSPKDYDLVIIGGPVYEERILKGVEEYIEKYKEILEEKKVAIFCVCLDTKGVYVRGNIIGGWNYLMPILRKFKNPPIHAAILHGEINPKKLTEEDKKRLLYFYNKILKKNYTSVPYRTMMQKQEVWEFIERLINKLVYKE</sequence>
<evidence type="ECO:0000259" key="1">
    <source>
        <dbReference type="Pfam" id="PF12724"/>
    </source>
</evidence>
<proteinExistence type="predicted"/>
<evidence type="ECO:0000313" key="2">
    <source>
        <dbReference type="EMBL" id="HDD45062.1"/>
    </source>
</evidence>
<dbReference type="GO" id="GO:0070819">
    <property type="term" value="F:menaquinone-dependent protoporphyrinogen oxidase activity"/>
    <property type="evidence" value="ECO:0007669"/>
    <property type="project" value="TreeGrafter"/>
</dbReference>
<dbReference type="GO" id="GO:0010181">
    <property type="term" value="F:FMN binding"/>
    <property type="evidence" value="ECO:0007669"/>
    <property type="project" value="TreeGrafter"/>
</dbReference>
<dbReference type="Proteomes" id="UP000886289">
    <property type="component" value="Unassembled WGS sequence"/>
</dbReference>
<accession>A0A7C0U400</accession>
<dbReference type="GO" id="GO:0006783">
    <property type="term" value="P:heme biosynthetic process"/>
    <property type="evidence" value="ECO:0007669"/>
    <property type="project" value="TreeGrafter"/>
</dbReference>
<dbReference type="AlphaFoldDB" id="A0A7C0U400"/>
<gene>
    <name evidence="2" type="ORF">ENG63_09440</name>
</gene>
<dbReference type="EMBL" id="DRBS01000350">
    <property type="protein sequence ID" value="HDD45062.1"/>
    <property type="molecule type" value="Genomic_DNA"/>
</dbReference>
<protein>
    <recommendedName>
        <fullName evidence="1">Flavodoxin domain-containing protein</fullName>
    </recommendedName>
</protein>
<dbReference type="Pfam" id="PF12724">
    <property type="entry name" value="Flavodoxin_5"/>
    <property type="match status" value="1"/>
</dbReference>
<reference evidence="2" key="1">
    <citation type="journal article" date="2020" name="mSystems">
        <title>Genome- and Community-Level Interaction Insights into Carbon Utilization and Element Cycling Functions of Hydrothermarchaeota in Hydrothermal Sediment.</title>
        <authorList>
            <person name="Zhou Z."/>
            <person name="Liu Y."/>
            <person name="Xu W."/>
            <person name="Pan J."/>
            <person name="Luo Z.H."/>
            <person name="Li M."/>
        </authorList>
    </citation>
    <scope>NUCLEOTIDE SEQUENCE [LARGE SCALE GENOMIC DNA]</scope>
    <source>
        <strain evidence="2">HyVt-233</strain>
    </source>
</reference>
<organism evidence="2">
    <name type="scientific">Desulfofervidus auxilii</name>
    <dbReference type="NCBI Taxonomy" id="1621989"/>
    <lineage>
        <taxon>Bacteria</taxon>
        <taxon>Pseudomonadati</taxon>
        <taxon>Thermodesulfobacteriota</taxon>
        <taxon>Candidatus Desulfofervidia</taxon>
        <taxon>Candidatus Desulfofervidales</taxon>
        <taxon>Candidatus Desulfofervidaceae</taxon>
        <taxon>Candidatus Desulfofervidus</taxon>
    </lineage>
</organism>
<dbReference type="Gene3D" id="3.40.50.360">
    <property type="match status" value="1"/>
</dbReference>
<dbReference type="PANTHER" id="PTHR38030">
    <property type="entry name" value="PROTOPORPHYRINOGEN IX DEHYDROGENASE [MENAQUINONE]"/>
    <property type="match status" value="1"/>
</dbReference>
<feature type="domain" description="Flavodoxin" evidence="1">
    <location>
        <begin position="4"/>
        <end position="134"/>
    </location>
</feature>
<dbReference type="InterPro" id="IPR029039">
    <property type="entry name" value="Flavoprotein-like_sf"/>
</dbReference>
<dbReference type="SUPFAM" id="SSF52218">
    <property type="entry name" value="Flavoproteins"/>
    <property type="match status" value="1"/>
</dbReference>
<comment type="caution">
    <text evidence="2">The sequence shown here is derived from an EMBL/GenBank/DDBJ whole genome shotgun (WGS) entry which is preliminary data.</text>
</comment>
<dbReference type="InterPro" id="IPR052200">
    <property type="entry name" value="Protoporphyrinogen_IX_DH"/>
</dbReference>
<dbReference type="PANTHER" id="PTHR38030:SF2">
    <property type="entry name" value="PROTOPORPHYRINOGEN IX DEHYDROGENASE [QUINONE]"/>
    <property type="match status" value="1"/>
</dbReference>
<name>A0A7C0U400_DESA2</name>
<dbReference type="InterPro" id="IPR026816">
    <property type="entry name" value="Flavodoxin_dom"/>
</dbReference>